<keyword evidence="2" id="KW-1003">Cell membrane</keyword>
<feature type="transmembrane region" description="Helical" evidence="7">
    <location>
        <begin position="314"/>
        <end position="343"/>
    </location>
</feature>
<keyword evidence="3" id="KW-0997">Cell inner membrane</keyword>
<evidence type="ECO:0000256" key="5">
    <source>
        <dbReference type="ARBA" id="ARBA00022989"/>
    </source>
</evidence>
<evidence type="ECO:0000256" key="4">
    <source>
        <dbReference type="ARBA" id="ARBA00022692"/>
    </source>
</evidence>
<dbReference type="EMBL" id="FXAK01000005">
    <property type="protein sequence ID" value="SMF51329.1"/>
    <property type="molecule type" value="Genomic_DNA"/>
</dbReference>
<name>A0A1X7FH34_9PROT</name>
<dbReference type="InterPro" id="IPR007498">
    <property type="entry name" value="PqiA-like"/>
</dbReference>
<feature type="transmembrane region" description="Helical" evidence="7">
    <location>
        <begin position="62"/>
        <end position="86"/>
    </location>
</feature>
<keyword evidence="5 7" id="KW-1133">Transmembrane helix</keyword>
<evidence type="ECO:0000256" key="1">
    <source>
        <dbReference type="ARBA" id="ARBA00004533"/>
    </source>
</evidence>
<evidence type="ECO:0000313" key="8">
    <source>
        <dbReference type="EMBL" id="SMF51329.1"/>
    </source>
</evidence>
<protein>
    <submittedName>
        <fullName evidence="8">Paraquat-inducible protein A</fullName>
    </submittedName>
</protein>
<evidence type="ECO:0000256" key="2">
    <source>
        <dbReference type="ARBA" id="ARBA00022475"/>
    </source>
</evidence>
<organism evidence="8 9">
    <name type="scientific">Azospirillum oryzae</name>
    <dbReference type="NCBI Taxonomy" id="286727"/>
    <lineage>
        <taxon>Bacteria</taxon>
        <taxon>Pseudomonadati</taxon>
        <taxon>Pseudomonadota</taxon>
        <taxon>Alphaproteobacteria</taxon>
        <taxon>Rhodospirillales</taxon>
        <taxon>Azospirillaceae</taxon>
        <taxon>Azospirillum</taxon>
    </lineage>
</organism>
<proteinExistence type="predicted"/>
<keyword evidence="4 7" id="KW-0812">Transmembrane</keyword>
<evidence type="ECO:0000256" key="7">
    <source>
        <dbReference type="SAM" id="Phobius"/>
    </source>
</evidence>
<feature type="transmembrane region" description="Helical" evidence="7">
    <location>
        <begin position="396"/>
        <end position="413"/>
    </location>
</feature>
<sequence length="441" mass="47429">MSVGLGKERLSVPVAEVRDDLVACHDCGRLHRVRLPEPGRRAECTRCGAVLFRHTRGGLHHALPVAVAGALLLLLIVANPLMGVNIQGNDRTSLVTTGVETLADQGMWPLALLVGALVLAAPFARNMAVIAVLQRLHEGRPPVHVRETARLFAWAERLRPWAMLDVFLLGLLVGYSRLKGFANAEILSGGLALGGFVLVRTLMDLALDSRRIWQAIDHVPPSGAPAPARWVACTVCQRIHGCDHGPAPERCTRCHSRLHPREPNSLERTAALVTAGAVLYIPANLLPVMTVINFGQGAPSTILSGVHELAEAGLWPLAILVFVASVAVPVLKLAGLGWFLLAAWRRSAARLHARTRLYRIIDAIGRWSNIDVFMIAILTALVQFGAVASVRADPGAIAFASVVVLTMLASHVFDPRLMWDRAEEGAPDPAPDRQAGAVPHG</sequence>
<feature type="transmembrane region" description="Helical" evidence="7">
    <location>
        <begin position="106"/>
        <end position="124"/>
    </location>
</feature>
<reference evidence="8 9" key="1">
    <citation type="submission" date="2017-04" db="EMBL/GenBank/DDBJ databases">
        <authorList>
            <person name="Afonso C.L."/>
            <person name="Miller P.J."/>
            <person name="Scott M.A."/>
            <person name="Spackman E."/>
            <person name="Goraichik I."/>
            <person name="Dimitrov K.M."/>
            <person name="Suarez D.L."/>
            <person name="Swayne D.E."/>
        </authorList>
    </citation>
    <scope>NUCLEOTIDE SEQUENCE [LARGE SCALE GENOMIC DNA]</scope>
    <source>
        <strain evidence="8 9">A2P</strain>
    </source>
</reference>
<dbReference type="InterPro" id="IPR051800">
    <property type="entry name" value="PqiA-PqiB_transport"/>
</dbReference>
<dbReference type="AlphaFoldDB" id="A0A1X7FH34"/>
<dbReference type="Pfam" id="PF04403">
    <property type="entry name" value="PqiA"/>
    <property type="match status" value="2"/>
</dbReference>
<comment type="subcellular location">
    <subcellularLocation>
        <location evidence="1">Cell inner membrane</location>
    </subcellularLocation>
</comment>
<evidence type="ECO:0000313" key="9">
    <source>
        <dbReference type="Proteomes" id="UP000192936"/>
    </source>
</evidence>
<accession>A0A1X7FH34</accession>
<dbReference type="PANTHER" id="PTHR30462">
    <property type="entry name" value="INTERMEMBRANE TRANSPORT PROTEIN PQIB-RELATED"/>
    <property type="match status" value="1"/>
</dbReference>
<feature type="transmembrane region" description="Helical" evidence="7">
    <location>
        <begin position="364"/>
        <end position="384"/>
    </location>
</feature>
<dbReference type="PANTHER" id="PTHR30462:SF3">
    <property type="entry name" value="INTERMEMBRANE TRANSPORT PROTEIN PQIA"/>
    <property type="match status" value="1"/>
</dbReference>
<dbReference type="STRING" id="286727.SAMN02982917_2795"/>
<dbReference type="GO" id="GO:0005886">
    <property type="term" value="C:plasma membrane"/>
    <property type="evidence" value="ECO:0007669"/>
    <property type="project" value="UniProtKB-SubCell"/>
</dbReference>
<dbReference type="Proteomes" id="UP000192936">
    <property type="component" value="Unassembled WGS sequence"/>
</dbReference>
<keyword evidence="6 7" id="KW-0472">Membrane</keyword>
<gene>
    <name evidence="8" type="ORF">SAMN02982917_2795</name>
</gene>
<feature type="transmembrane region" description="Helical" evidence="7">
    <location>
        <begin position="270"/>
        <end position="294"/>
    </location>
</feature>
<evidence type="ECO:0000256" key="6">
    <source>
        <dbReference type="ARBA" id="ARBA00023136"/>
    </source>
</evidence>
<evidence type="ECO:0000256" key="3">
    <source>
        <dbReference type="ARBA" id="ARBA00022519"/>
    </source>
</evidence>